<organism evidence="1 2">
    <name type="scientific">Rhododendron molle</name>
    <name type="common">Chinese azalea</name>
    <name type="synonym">Azalea mollis</name>
    <dbReference type="NCBI Taxonomy" id="49168"/>
    <lineage>
        <taxon>Eukaryota</taxon>
        <taxon>Viridiplantae</taxon>
        <taxon>Streptophyta</taxon>
        <taxon>Embryophyta</taxon>
        <taxon>Tracheophyta</taxon>
        <taxon>Spermatophyta</taxon>
        <taxon>Magnoliopsida</taxon>
        <taxon>eudicotyledons</taxon>
        <taxon>Gunneridae</taxon>
        <taxon>Pentapetalae</taxon>
        <taxon>asterids</taxon>
        <taxon>Ericales</taxon>
        <taxon>Ericaceae</taxon>
        <taxon>Ericoideae</taxon>
        <taxon>Rhodoreae</taxon>
        <taxon>Rhododendron</taxon>
    </lineage>
</organism>
<comment type="caution">
    <text evidence="1">The sequence shown here is derived from an EMBL/GenBank/DDBJ whole genome shotgun (WGS) entry which is preliminary data.</text>
</comment>
<evidence type="ECO:0000313" key="1">
    <source>
        <dbReference type="EMBL" id="KAI8537100.1"/>
    </source>
</evidence>
<dbReference type="Proteomes" id="UP001062846">
    <property type="component" value="Chromosome 10"/>
</dbReference>
<proteinExistence type="predicted"/>
<name>A0ACC0M804_RHOML</name>
<accession>A0ACC0M804</accession>
<reference evidence="1" key="1">
    <citation type="submission" date="2022-02" db="EMBL/GenBank/DDBJ databases">
        <title>Plant Genome Project.</title>
        <authorList>
            <person name="Zhang R.-G."/>
        </authorList>
    </citation>
    <scope>NUCLEOTIDE SEQUENCE</scope>
    <source>
        <strain evidence="1">AT1</strain>
    </source>
</reference>
<protein>
    <submittedName>
        <fullName evidence="1">Uncharacterized protein</fullName>
    </submittedName>
</protein>
<evidence type="ECO:0000313" key="2">
    <source>
        <dbReference type="Proteomes" id="UP001062846"/>
    </source>
</evidence>
<dbReference type="EMBL" id="CM046397">
    <property type="protein sequence ID" value="KAI8537100.1"/>
    <property type="molecule type" value="Genomic_DNA"/>
</dbReference>
<keyword evidence="2" id="KW-1185">Reference proteome</keyword>
<sequence length="430" mass="48547">MFFRHLCLCASTPLPLASPLSFSFGSCHQRQTYILFFPLIPPSLSPLSEIPLSLSLSLSLSVSPFVASTDATVEGIVSVRRRRRSSSFSLFVVDSAAADHGYLNLTREWSILCLMSPKPLRRLIRCELNNDGLFDADISCSRRLRFDLIYLILTRLMSRQTGALQEFTGGCFRPSRHLTEYVSYARNNIHSQLSDEAAEELTRGYVEMRRREHFPVISKKVEMSDVMEAFRLLEVALQQSATDHSTVDTAFCFKVGHVGPLSTFSPADIDLSCREYRTSRLTCHLTLCRCHIKVHKDLLKNACPHIPHIVVVGTPGRILGLARDKDLGFKSVRHFIVDECDKMLESLVKLLHVDSLSRRFHNFGLFQSVTALKYYIQPGLDSLEETRKTLLDKLLEIDEKMGNPREEDIEPVKCCPNCQADGDGLCVCSL</sequence>
<gene>
    <name evidence="1" type="ORF">RHMOL_Rhmol10G0308100</name>
</gene>